<dbReference type="Proteomes" id="UP001592582">
    <property type="component" value="Unassembled WGS sequence"/>
</dbReference>
<reference evidence="1 2" key="1">
    <citation type="submission" date="2024-09" db="EMBL/GenBank/DDBJ databases">
        <authorList>
            <person name="Lee S.D."/>
        </authorList>
    </citation>
    <scope>NUCLEOTIDE SEQUENCE [LARGE SCALE GENOMIC DNA]</scope>
    <source>
        <strain evidence="1 2">N1-1</strain>
    </source>
</reference>
<sequence>MSNLALLGPAAIGAAIAVRTFAKRGSSGVGGAGRAATSATGSGSTTAAGGPKPVPVDPTYGDPELAALRNAVAHADWPAMEAILRPCRERGDHERLTWLITCVDDLGGDFLLTLPERQPGNALALTLSGARHVAWAWEARTGARASQVSQEKFRIFHERLQAAEAPLYAAVEADPESATPWCFLTTISRGLEHGHEVTRRRFEAGVRRDPHHVALHASMLQQICAKWSGSHEQMHGFARRSLEQAPPGSGIGVLTATAHLEHWLDLPKGEDAAYMRSGGVLVELKEAAAASVLHPAYAPTDSPHAALNAFAMAFWLAGDRATAHDLFRRIGDRPTRLPWGYAGNAGRVFATARQECKKRK</sequence>
<proteinExistence type="predicted"/>
<evidence type="ECO:0000313" key="2">
    <source>
        <dbReference type="Proteomes" id="UP001592582"/>
    </source>
</evidence>
<comment type="caution">
    <text evidence="1">The sequence shown here is derived from an EMBL/GenBank/DDBJ whole genome shotgun (WGS) entry which is preliminary data.</text>
</comment>
<gene>
    <name evidence="1" type="ORF">ACEZDG_29795</name>
</gene>
<dbReference type="EMBL" id="JBHEZX010000016">
    <property type="protein sequence ID" value="MFC1413462.1"/>
    <property type="molecule type" value="Genomic_DNA"/>
</dbReference>
<organism evidence="1 2">
    <name type="scientific">Streptacidiphilus alkalitolerans</name>
    <dbReference type="NCBI Taxonomy" id="3342712"/>
    <lineage>
        <taxon>Bacteria</taxon>
        <taxon>Bacillati</taxon>
        <taxon>Actinomycetota</taxon>
        <taxon>Actinomycetes</taxon>
        <taxon>Kitasatosporales</taxon>
        <taxon>Streptomycetaceae</taxon>
        <taxon>Streptacidiphilus</taxon>
    </lineage>
</organism>
<protein>
    <submittedName>
        <fullName evidence="1">Uncharacterized protein</fullName>
    </submittedName>
</protein>
<accession>A0ABV6VI82</accession>
<name>A0ABV6VI82_9ACTN</name>
<keyword evidence="2" id="KW-1185">Reference proteome</keyword>
<evidence type="ECO:0000313" key="1">
    <source>
        <dbReference type="EMBL" id="MFC1413462.1"/>
    </source>
</evidence>